<dbReference type="NCBIfam" id="TIGR02565">
    <property type="entry name" value="cas_Csy2"/>
    <property type="match status" value="1"/>
</dbReference>
<comment type="caution">
    <text evidence="1">The sequence shown here is derived from an EMBL/GenBank/DDBJ whole genome shotgun (WGS) entry which is preliminary data.</text>
</comment>
<dbReference type="RefSeq" id="WP_386715370.1">
    <property type="nucleotide sequence ID" value="NZ_JBHRSZ010000002.1"/>
</dbReference>
<evidence type="ECO:0000313" key="2">
    <source>
        <dbReference type="Proteomes" id="UP001595476"/>
    </source>
</evidence>
<evidence type="ECO:0000313" key="1">
    <source>
        <dbReference type="EMBL" id="MFC3149781.1"/>
    </source>
</evidence>
<reference evidence="2" key="1">
    <citation type="journal article" date="2019" name="Int. J. Syst. Evol. Microbiol.">
        <title>The Global Catalogue of Microorganisms (GCM) 10K type strain sequencing project: providing services to taxonomists for standard genome sequencing and annotation.</title>
        <authorList>
            <consortium name="The Broad Institute Genomics Platform"/>
            <consortium name="The Broad Institute Genome Sequencing Center for Infectious Disease"/>
            <person name="Wu L."/>
            <person name="Ma J."/>
        </authorList>
    </citation>
    <scope>NUCLEOTIDE SEQUENCE [LARGE SCALE GENOMIC DNA]</scope>
    <source>
        <strain evidence="2">KCTC 52438</strain>
    </source>
</reference>
<protein>
    <submittedName>
        <fullName evidence="1">Type I-F CRISPR-associated protein Csy2</fullName>
    </submittedName>
</protein>
<dbReference type="Proteomes" id="UP001595476">
    <property type="component" value="Unassembled WGS sequence"/>
</dbReference>
<keyword evidence="2" id="KW-1185">Reference proteome</keyword>
<gene>
    <name evidence="1" type="primary">csy2</name>
    <name evidence="1" type="ORF">ACFOEK_01940</name>
</gene>
<dbReference type="InterPro" id="IPR013398">
    <property type="entry name" value="CRISPR-assoc_prot_Csy2"/>
</dbReference>
<name>A0ABV7HAV5_9GAMM</name>
<dbReference type="CDD" id="cd09736">
    <property type="entry name" value="Csy2_I-F"/>
    <property type="match status" value="1"/>
</dbReference>
<proteinExistence type="predicted"/>
<accession>A0ABV7HAV5</accession>
<dbReference type="Pfam" id="PF09614">
    <property type="entry name" value="Cas_Csy2"/>
    <property type="match status" value="1"/>
</dbReference>
<sequence length="309" mass="35006">MDGFIALRNIEVENANAVAGQTWGFPAITHFLGFMHSLERKVSERLDLEIPLRLSGCAVICHDLSPQTTQAATYSEHVFSLTRNPLTKEAKTPSFVEEGRAHMTVSLIIGIEELPPMNESEYKALEQAIKNIVLSQRLAGGTIKQLAASRVVSLHEKQEKRQEQVNFWLRTFLPGFALVARTDLLVDQQQHFAGDSDPAFSTWLGNSMLHFDGEGQPLQRPYKGWIKPIPVGYKAMSPLYQAGSVARSRDEETPVRFVEYVYTLGEWLSPHRINDLNELLWYYSTEPEEGWYLCQNDYTSQDSNLTEIA</sequence>
<dbReference type="EMBL" id="JBHRSZ010000002">
    <property type="protein sequence ID" value="MFC3149781.1"/>
    <property type="molecule type" value="Genomic_DNA"/>
</dbReference>
<organism evidence="1 2">
    <name type="scientific">Litoribrevibacter euphylliae</name>
    <dbReference type="NCBI Taxonomy" id="1834034"/>
    <lineage>
        <taxon>Bacteria</taxon>
        <taxon>Pseudomonadati</taxon>
        <taxon>Pseudomonadota</taxon>
        <taxon>Gammaproteobacteria</taxon>
        <taxon>Oceanospirillales</taxon>
        <taxon>Oceanospirillaceae</taxon>
        <taxon>Litoribrevibacter</taxon>
    </lineage>
</organism>